<dbReference type="RefSeq" id="WP_231063135.1">
    <property type="nucleotide sequence ID" value="NZ_JAJNOR010000007.1"/>
</dbReference>
<evidence type="ECO:0000313" key="2">
    <source>
        <dbReference type="EMBL" id="MCD2493274.1"/>
    </source>
</evidence>
<keyword evidence="1" id="KW-0812">Transmembrane</keyword>
<organism evidence="2 3">
    <name type="scientific">Lientehia hominis</name>
    <dbReference type="NCBI Taxonomy" id="2897778"/>
    <lineage>
        <taxon>Bacteria</taxon>
        <taxon>Bacillati</taxon>
        <taxon>Bacillota</taxon>
        <taxon>Clostridia</taxon>
        <taxon>Lachnospirales</taxon>
        <taxon>Lachnospiraceae</taxon>
        <taxon>Lientehia</taxon>
    </lineage>
</organism>
<dbReference type="EMBL" id="JAJNOR010000007">
    <property type="protein sequence ID" value="MCD2493274.1"/>
    <property type="molecule type" value="Genomic_DNA"/>
</dbReference>
<keyword evidence="3" id="KW-1185">Reference proteome</keyword>
<dbReference type="Proteomes" id="UP001299265">
    <property type="component" value="Unassembled WGS sequence"/>
</dbReference>
<accession>A0AAP2RJA1</accession>
<keyword evidence="1" id="KW-1133">Transmembrane helix</keyword>
<keyword evidence="1" id="KW-0472">Membrane</keyword>
<gene>
    <name evidence="2" type="ORF">LQE92_11675</name>
</gene>
<comment type="caution">
    <text evidence="2">The sequence shown here is derived from an EMBL/GenBank/DDBJ whole genome shotgun (WGS) entry which is preliminary data.</text>
</comment>
<sequence length="63" mass="7066">MNKMKTETWFKVMIGVMILAVCLVLINVIFSIISGLIIRIAGVVMMVGIVVIVYQTVKRALKR</sequence>
<proteinExistence type="predicted"/>
<dbReference type="AlphaFoldDB" id="A0AAP2RJA1"/>
<feature type="transmembrane region" description="Helical" evidence="1">
    <location>
        <begin position="36"/>
        <end position="57"/>
    </location>
</feature>
<reference evidence="2 3" key="1">
    <citation type="submission" date="2021-11" db="EMBL/GenBank/DDBJ databases">
        <title>Lacrimispora sp. nov. NSJ-141 isolated from human feces.</title>
        <authorList>
            <person name="Abdugheni R."/>
        </authorList>
    </citation>
    <scope>NUCLEOTIDE SEQUENCE [LARGE SCALE GENOMIC DNA]</scope>
    <source>
        <strain evidence="2 3">NSJ-141</strain>
    </source>
</reference>
<protein>
    <submittedName>
        <fullName evidence="2">Uncharacterized protein</fullName>
    </submittedName>
</protein>
<name>A0AAP2RJA1_9FIRM</name>
<evidence type="ECO:0000256" key="1">
    <source>
        <dbReference type="SAM" id="Phobius"/>
    </source>
</evidence>
<feature type="transmembrane region" description="Helical" evidence="1">
    <location>
        <begin position="12"/>
        <end position="30"/>
    </location>
</feature>
<evidence type="ECO:0000313" key="3">
    <source>
        <dbReference type="Proteomes" id="UP001299265"/>
    </source>
</evidence>